<sequence length="404" mass="42600">MISVEEARRTILEGLAPQGRESLMLMACYDRVLAAPVLARRTQPPADFSAMDGYAIRAADSTSPHQKLKLAGVSRAGAGFDGPLPARSAIRIFTGAALPDGADAVIMQEQTESSGDQHIILHKSVQTGANIRRKGLDFTIGDPVLEVGTSLSPRHLAVIAAANVPWVEVYRKPRIGLLSTGDELVQTGETLGKDAIIDSISPALSAMIIARGGDVVHLPIARDQPDQLAAAIAMARGCDLLVTVGGASVGDYDLVAQAMQDEKANLAFWKVALKPGKPIVFGRLRDMPLLGLPGNPVSALVCALLFLGPAIDALAGRAPRLPHPQAARLAGSLAANGPREAYLRAVFWLDAEGHAHVKPLPKDDSSVLSIFAQANALILRPPHAPKAETDDPVTILLLDQHCGI</sequence>
<dbReference type="Pfam" id="PF00994">
    <property type="entry name" value="MoCF_biosynth"/>
    <property type="match status" value="1"/>
</dbReference>
<dbReference type="InterPro" id="IPR005111">
    <property type="entry name" value="MoeA_C_domain_IV"/>
</dbReference>
<dbReference type="GO" id="GO:0006777">
    <property type="term" value="P:Mo-molybdopterin cofactor biosynthetic process"/>
    <property type="evidence" value="ECO:0007669"/>
    <property type="project" value="UniProtKB-UniRule"/>
</dbReference>
<keyword evidence="8 11" id="KW-0460">Magnesium</keyword>
<dbReference type="InterPro" id="IPR038987">
    <property type="entry name" value="MoeA-like"/>
</dbReference>
<evidence type="ECO:0000313" key="13">
    <source>
        <dbReference type="EMBL" id="GER02949.1"/>
    </source>
</evidence>
<evidence type="ECO:0000256" key="6">
    <source>
        <dbReference type="ARBA" id="ARBA00022679"/>
    </source>
</evidence>
<comment type="catalytic activity">
    <reaction evidence="10">
        <text>adenylyl-molybdopterin + molybdate = Mo-molybdopterin + AMP + H(+)</text>
        <dbReference type="Rhea" id="RHEA:35047"/>
        <dbReference type="ChEBI" id="CHEBI:15378"/>
        <dbReference type="ChEBI" id="CHEBI:36264"/>
        <dbReference type="ChEBI" id="CHEBI:62727"/>
        <dbReference type="ChEBI" id="CHEBI:71302"/>
        <dbReference type="ChEBI" id="CHEBI:456215"/>
        <dbReference type="EC" id="2.10.1.1"/>
    </reaction>
</comment>
<evidence type="ECO:0000256" key="7">
    <source>
        <dbReference type="ARBA" id="ARBA00022723"/>
    </source>
</evidence>
<keyword evidence="5 11" id="KW-0500">Molybdenum</keyword>
<comment type="function">
    <text evidence="2 11">Catalyzes the insertion of molybdate into adenylated molybdopterin with the concomitant release of AMP.</text>
</comment>
<evidence type="ECO:0000256" key="4">
    <source>
        <dbReference type="ARBA" id="ARBA00010763"/>
    </source>
</evidence>
<evidence type="ECO:0000313" key="14">
    <source>
        <dbReference type="Proteomes" id="UP000324996"/>
    </source>
</evidence>
<dbReference type="FunFam" id="3.40.980.10:FF:000004">
    <property type="entry name" value="Molybdopterin molybdenumtransferase"/>
    <property type="match status" value="1"/>
</dbReference>
<comment type="cofactor">
    <cofactor evidence="1 11">
        <name>Mg(2+)</name>
        <dbReference type="ChEBI" id="CHEBI:18420"/>
    </cofactor>
</comment>
<evidence type="ECO:0000256" key="2">
    <source>
        <dbReference type="ARBA" id="ARBA00002901"/>
    </source>
</evidence>
<gene>
    <name evidence="13" type="ORF">JCM17846_06310</name>
</gene>
<dbReference type="PANTHER" id="PTHR10192">
    <property type="entry name" value="MOLYBDOPTERIN BIOSYNTHESIS PROTEIN"/>
    <property type="match status" value="1"/>
</dbReference>
<dbReference type="SUPFAM" id="SSF63867">
    <property type="entry name" value="MoeA C-terminal domain-like"/>
    <property type="match status" value="1"/>
</dbReference>
<comment type="caution">
    <text evidence="13">The sequence shown here is derived from an EMBL/GenBank/DDBJ whole genome shotgun (WGS) entry which is preliminary data.</text>
</comment>
<comment type="similarity">
    <text evidence="4 11">Belongs to the MoeA family.</text>
</comment>
<evidence type="ECO:0000256" key="11">
    <source>
        <dbReference type="RuleBase" id="RU365090"/>
    </source>
</evidence>
<organism evidence="13 14">
    <name type="scientific">Iodidimonas nitroreducens</name>
    <dbReference type="NCBI Taxonomy" id="1236968"/>
    <lineage>
        <taxon>Bacteria</taxon>
        <taxon>Pseudomonadati</taxon>
        <taxon>Pseudomonadota</taxon>
        <taxon>Alphaproteobacteria</taxon>
        <taxon>Iodidimonadales</taxon>
        <taxon>Iodidimonadaceae</taxon>
        <taxon>Iodidimonas</taxon>
    </lineage>
</organism>
<evidence type="ECO:0000256" key="9">
    <source>
        <dbReference type="ARBA" id="ARBA00023150"/>
    </source>
</evidence>
<keyword evidence="9 11" id="KW-0501">Molybdenum cofactor biosynthesis</keyword>
<evidence type="ECO:0000256" key="1">
    <source>
        <dbReference type="ARBA" id="ARBA00001946"/>
    </source>
</evidence>
<dbReference type="EMBL" id="BKCN01000002">
    <property type="protein sequence ID" value="GER02949.1"/>
    <property type="molecule type" value="Genomic_DNA"/>
</dbReference>
<dbReference type="GO" id="GO:0046872">
    <property type="term" value="F:metal ion binding"/>
    <property type="evidence" value="ECO:0007669"/>
    <property type="project" value="UniProtKB-UniRule"/>
</dbReference>
<dbReference type="Gene3D" id="2.170.190.11">
    <property type="entry name" value="Molybdopterin biosynthesis moea protein, domain 3"/>
    <property type="match status" value="1"/>
</dbReference>
<dbReference type="InterPro" id="IPR036425">
    <property type="entry name" value="MoaB/Mog-like_dom_sf"/>
</dbReference>
<accession>A0A5A7N795</accession>
<dbReference type="AlphaFoldDB" id="A0A5A7N795"/>
<dbReference type="GO" id="GO:0061599">
    <property type="term" value="F:molybdopterin molybdotransferase activity"/>
    <property type="evidence" value="ECO:0007669"/>
    <property type="project" value="UniProtKB-UniRule"/>
</dbReference>
<dbReference type="Gene3D" id="3.40.980.10">
    <property type="entry name" value="MoaB/Mog-like domain"/>
    <property type="match status" value="1"/>
</dbReference>
<dbReference type="InterPro" id="IPR036688">
    <property type="entry name" value="MoeA_C_domain_IV_sf"/>
</dbReference>
<dbReference type="RefSeq" id="WP_042084252.1">
    <property type="nucleotide sequence ID" value="NZ_BKCN01000002.1"/>
</dbReference>
<dbReference type="NCBIfam" id="NF045515">
    <property type="entry name" value="Glp_gephyrin"/>
    <property type="match status" value="1"/>
</dbReference>
<dbReference type="FunFam" id="2.170.190.11:FF:000001">
    <property type="entry name" value="Molybdopterin molybdenumtransferase"/>
    <property type="match status" value="1"/>
</dbReference>
<dbReference type="InterPro" id="IPR001453">
    <property type="entry name" value="MoaB/Mog_dom"/>
</dbReference>
<dbReference type="Proteomes" id="UP000324996">
    <property type="component" value="Unassembled WGS sequence"/>
</dbReference>
<dbReference type="PANTHER" id="PTHR10192:SF5">
    <property type="entry name" value="GEPHYRIN"/>
    <property type="match status" value="1"/>
</dbReference>
<keyword evidence="7 11" id="KW-0479">Metal-binding</keyword>
<dbReference type="EC" id="2.10.1.1" evidence="11"/>
<keyword evidence="6 11" id="KW-0808">Transferase</keyword>
<dbReference type="Pfam" id="PF03453">
    <property type="entry name" value="MoeA_N"/>
    <property type="match status" value="1"/>
</dbReference>
<dbReference type="Gene3D" id="3.90.105.10">
    <property type="entry name" value="Molybdopterin biosynthesis moea protein, domain 2"/>
    <property type="match status" value="1"/>
</dbReference>
<keyword evidence="14" id="KW-1185">Reference proteome</keyword>
<dbReference type="Gene3D" id="2.40.340.10">
    <property type="entry name" value="MoeA, C-terminal, domain IV"/>
    <property type="match status" value="1"/>
</dbReference>
<evidence type="ECO:0000256" key="3">
    <source>
        <dbReference type="ARBA" id="ARBA00005046"/>
    </source>
</evidence>
<dbReference type="SUPFAM" id="SSF63882">
    <property type="entry name" value="MoeA N-terminal region -like"/>
    <property type="match status" value="1"/>
</dbReference>
<protein>
    <recommendedName>
        <fullName evidence="11">Molybdopterin molybdenumtransferase</fullName>
        <ecNumber evidence="11">2.10.1.1</ecNumber>
    </recommendedName>
</protein>
<reference evidence="13 14" key="1">
    <citation type="submission" date="2019-09" db="EMBL/GenBank/DDBJ databases">
        <title>NBRP : Genome information of microbial organism related human and environment.</title>
        <authorList>
            <person name="Hattori M."/>
            <person name="Oshima K."/>
            <person name="Inaba H."/>
            <person name="Suda W."/>
            <person name="Sakamoto M."/>
            <person name="Iino T."/>
            <person name="Kitahara M."/>
            <person name="Oshida Y."/>
            <person name="Iida T."/>
            <person name="Kudo T."/>
            <person name="Itoh T."/>
            <person name="Ohkuma M."/>
        </authorList>
    </citation>
    <scope>NUCLEOTIDE SEQUENCE [LARGE SCALE GENOMIC DNA]</scope>
    <source>
        <strain evidence="13 14">Q-1</strain>
    </source>
</reference>
<evidence type="ECO:0000259" key="12">
    <source>
        <dbReference type="SMART" id="SM00852"/>
    </source>
</evidence>
<dbReference type="GO" id="GO:0005829">
    <property type="term" value="C:cytosol"/>
    <property type="evidence" value="ECO:0007669"/>
    <property type="project" value="TreeGrafter"/>
</dbReference>
<dbReference type="SUPFAM" id="SSF53218">
    <property type="entry name" value="Molybdenum cofactor biosynthesis proteins"/>
    <property type="match status" value="1"/>
</dbReference>
<dbReference type="UniPathway" id="UPA00344"/>
<evidence type="ECO:0000256" key="10">
    <source>
        <dbReference type="ARBA" id="ARBA00047317"/>
    </source>
</evidence>
<comment type="pathway">
    <text evidence="3 11">Cofactor biosynthesis; molybdopterin biosynthesis.</text>
</comment>
<feature type="domain" description="MoaB/Mog" evidence="12">
    <location>
        <begin position="176"/>
        <end position="313"/>
    </location>
</feature>
<dbReference type="Pfam" id="PF03454">
    <property type="entry name" value="MoeA_C"/>
    <property type="match status" value="1"/>
</dbReference>
<dbReference type="InterPro" id="IPR005110">
    <property type="entry name" value="MoeA_linker/N"/>
</dbReference>
<dbReference type="CDD" id="cd00887">
    <property type="entry name" value="MoeA"/>
    <property type="match status" value="1"/>
</dbReference>
<name>A0A5A7N795_9PROT</name>
<dbReference type="InterPro" id="IPR036135">
    <property type="entry name" value="MoeA_linker/N_sf"/>
</dbReference>
<dbReference type="SMART" id="SM00852">
    <property type="entry name" value="MoCF_biosynth"/>
    <property type="match status" value="1"/>
</dbReference>
<evidence type="ECO:0000256" key="5">
    <source>
        <dbReference type="ARBA" id="ARBA00022505"/>
    </source>
</evidence>
<proteinExistence type="inferred from homology"/>
<evidence type="ECO:0000256" key="8">
    <source>
        <dbReference type="ARBA" id="ARBA00022842"/>
    </source>
</evidence>